<organism evidence="1 2">
    <name type="scientific">Cylindrotheca closterium</name>
    <dbReference type="NCBI Taxonomy" id="2856"/>
    <lineage>
        <taxon>Eukaryota</taxon>
        <taxon>Sar</taxon>
        <taxon>Stramenopiles</taxon>
        <taxon>Ochrophyta</taxon>
        <taxon>Bacillariophyta</taxon>
        <taxon>Bacillariophyceae</taxon>
        <taxon>Bacillariophycidae</taxon>
        <taxon>Bacillariales</taxon>
        <taxon>Bacillariaceae</taxon>
        <taxon>Cylindrotheca</taxon>
    </lineage>
</organism>
<evidence type="ECO:0000313" key="2">
    <source>
        <dbReference type="Proteomes" id="UP001295423"/>
    </source>
</evidence>
<proteinExistence type="predicted"/>
<dbReference type="EMBL" id="CAKOGP040000413">
    <property type="protein sequence ID" value="CAJ1934915.1"/>
    <property type="molecule type" value="Genomic_DNA"/>
</dbReference>
<evidence type="ECO:0000313" key="1">
    <source>
        <dbReference type="EMBL" id="CAJ1934915.1"/>
    </source>
</evidence>
<accession>A0AAD2CHR8</accession>
<reference evidence="1" key="1">
    <citation type="submission" date="2023-08" db="EMBL/GenBank/DDBJ databases">
        <authorList>
            <person name="Audoor S."/>
            <person name="Bilcke G."/>
        </authorList>
    </citation>
    <scope>NUCLEOTIDE SEQUENCE</scope>
</reference>
<comment type="caution">
    <text evidence="1">The sequence shown here is derived from an EMBL/GenBank/DDBJ whole genome shotgun (WGS) entry which is preliminary data.</text>
</comment>
<gene>
    <name evidence="1" type="ORF">CYCCA115_LOCUS4250</name>
</gene>
<dbReference type="Proteomes" id="UP001295423">
    <property type="component" value="Unassembled WGS sequence"/>
</dbReference>
<keyword evidence="2" id="KW-1185">Reference proteome</keyword>
<dbReference type="AlphaFoldDB" id="A0AAD2CHR8"/>
<sequence length="108" mass="12151">MAEQFDSTATPNPYSTKAMKTFHRDKMSSNIRDFDKDCNASTHPHDVLNKQESKQLFDNLWTTSRTTTCQSSIGDNYGMLEICCPPTTGTTSLKKLDKIVQEDQTNAP</sequence>
<name>A0AAD2CHR8_9STRA</name>
<protein>
    <submittedName>
        <fullName evidence="1">Uncharacterized protein</fullName>
    </submittedName>
</protein>